<feature type="region of interest" description="Disordered" evidence="2">
    <location>
        <begin position="644"/>
        <end position="678"/>
    </location>
</feature>
<evidence type="ECO:0000313" key="5">
    <source>
        <dbReference type="Proteomes" id="UP001225788"/>
    </source>
</evidence>
<gene>
    <name evidence="4" type="ORF">Q9315_08270</name>
</gene>
<reference evidence="4 5" key="1">
    <citation type="submission" date="2023-08" db="EMBL/GenBank/DDBJ databases">
        <title>Pathogen: clinical or host-associated sample.</title>
        <authorList>
            <person name="Hergert J."/>
            <person name="Casey R."/>
            <person name="Wagner J."/>
            <person name="Young E.L."/>
            <person name="Oakeson K.F."/>
        </authorList>
    </citation>
    <scope>NUCLEOTIDE SEQUENCE [LARGE SCALE GENOMIC DNA]</scope>
    <source>
        <strain evidence="4 5">UPHL-collab-2</strain>
    </source>
</reference>
<evidence type="ECO:0000313" key="4">
    <source>
        <dbReference type="EMBL" id="WLS04588.1"/>
    </source>
</evidence>
<dbReference type="InterPro" id="IPR003959">
    <property type="entry name" value="ATPase_AAA_core"/>
</dbReference>
<dbReference type="RefSeq" id="WP_306160690.1">
    <property type="nucleotide sequence ID" value="NZ_CP132314.1"/>
</dbReference>
<proteinExistence type="inferred from homology"/>
<feature type="domain" description="AAA+ ATPase" evidence="3">
    <location>
        <begin position="477"/>
        <end position="617"/>
    </location>
</feature>
<feature type="compositionally biased region" description="Basic and acidic residues" evidence="2">
    <location>
        <begin position="669"/>
        <end position="678"/>
    </location>
</feature>
<dbReference type="SMART" id="SM00382">
    <property type="entry name" value="AAA"/>
    <property type="match status" value="1"/>
</dbReference>
<dbReference type="InterPro" id="IPR003960">
    <property type="entry name" value="ATPase_AAA_CS"/>
</dbReference>
<dbReference type="PANTHER" id="PTHR23076:SF97">
    <property type="entry name" value="ATP-DEPENDENT ZINC METALLOPROTEASE YME1L1"/>
    <property type="match status" value="1"/>
</dbReference>
<accession>A0ABY9K7N5</accession>
<dbReference type="Pfam" id="PF00004">
    <property type="entry name" value="AAA"/>
    <property type="match status" value="1"/>
</dbReference>
<dbReference type="Proteomes" id="UP001225788">
    <property type="component" value="Chromosome"/>
</dbReference>
<organism evidence="4 5">
    <name type="scientific">Shinella oryzae</name>
    <dbReference type="NCBI Taxonomy" id="2871820"/>
    <lineage>
        <taxon>Bacteria</taxon>
        <taxon>Pseudomonadati</taxon>
        <taxon>Pseudomonadota</taxon>
        <taxon>Alphaproteobacteria</taxon>
        <taxon>Hyphomicrobiales</taxon>
        <taxon>Rhizobiaceae</taxon>
        <taxon>Shinella</taxon>
    </lineage>
</organism>
<dbReference type="PANTHER" id="PTHR23076">
    <property type="entry name" value="METALLOPROTEASE M41 FTSH"/>
    <property type="match status" value="1"/>
</dbReference>
<evidence type="ECO:0000256" key="1">
    <source>
        <dbReference type="RuleBase" id="RU003651"/>
    </source>
</evidence>
<feature type="compositionally biased region" description="Basic and acidic residues" evidence="2">
    <location>
        <begin position="397"/>
        <end position="409"/>
    </location>
</feature>
<dbReference type="SUPFAM" id="SSF52540">
    <property type="entry name" value="P-loop containing nucleoside triphosphate hydrolases"/>
    <property type="match status" value="1"/>
</dbReference>
<keyword evidence="1" id="KW-0547">Nucleotide-binding</keyword>
<sequence length="678" mass="73617">MMETLTDRMTRYLLKRLRRRAVLTLYKRAVDAGLLTSAFIGGEEQKGTVSQLADQARYVLTGNREQDRRIVARMLGVSSPPVQRGDEPVTFIVPEDDAVDGVVSFQCRSAGPLDEQQTGRRGKMRRGKAGGGAAGAAPGISFPYVARLLREHLPPPSPVHVAVALLVARAVGTSRTDMAALIEPLRPAAPFVLLKVPVPRFELCLGMMLEDGLILPFRAALEDVLRENPLSGRYRHQHSNVNRRKLKSLSGIAVENTDDKDLRKHLRQSLLDEPMPILLVDETELALTPVVTETADLVLECAGIDREMIAELLEVCVGIPPKQSLVLMDDMAFDPEGLTLDDIALAVRPGRAAEQTLSVLAMLAERSAREDEEEKDDKEAGRRKHRSGKGKIGETSSRAKKDTGKKKPQDVGVEVIEPAPLADGDGPAGGTAGTPPSKSRLLSVETLAGYGKARNWAVDLKADLALWKDGRLRWDEMSTRLLLSGPPGTGKTTFARALCNTLQVPLLATSVGHWLEPGYLGEVLQRMSGAFTFAAEKAPAILFIDELDNIGKRQGAGSRNYDDYWSSLVNRLLELLDGASKSEGIIVIGATNLPDRIDPALLRSGRLETHVRIPMPDTEALIGILGHHLGTDLEAVLASAPTAAPPRRLLPPKPINGKPPLRRTSTAKPHAEKGPRHD</sequence>
<keyword evidence="5" id="KW-1185">Reference proteome</keyword>
<dbReference type="Gene3D" id="3.40.50.300">
    <property type="entry name" value="P-loop containing nucleotide triphosphate hydrolases"/>
    <property type="match status" value="1"/>
</dbReference>
<name>A0ABY9K7N5_9HYPH</name>
<feature type="region of interest" description="Disordered" evidence="2">
    <location>
        <begin position="366"/>
        <end position="438"/>
    </location>
</feature>
<protein>
    <submittedName>
        <fullName evidence="4">ATP-binding protein</fullName>
    </submittedName>
</protein>
<keyword evidence="1 4" id="KW-0067">ATP-binding</keyword>
<dbReference type="PROSITE" id="PS00674">
    <property type="entry name" value="AAA"/>
    <property type="match status" value="1"/>
</dbReference>
<dbReference type="CDD" id="cd19481">
    <property type="entry name" value="RecA-like_protease"/>
    <property type="match status" value="1"/>
</dbReference>
<comment type="similarity">
    <text evidence="1">Belongs to the AAA ATPase family.</text>
</comment>
<dbReference type="InterPro" id="IPR027417">
    <property type="entry name" value="P-loop_NTPase"/>
</dbReference>
<evidence type="ECO:0000259" key="3">
    <source>
        <dbReference type="SMART" id="SM00382"/>
    </source>
</evidence>
<dbReference type="EMBL" id="CP132314">
    <property type="protein sequence ID" value="WLS04588.1"/>
    <property type="molecule type" value="Genomic_DNA"/>
</dbReference>
<feature type="region of interest" description="Disordered" evidence="2">
    <location>
        <begin position="110"/>
        <end position="134"/>
    </location>
</feature>
<evidence type="ECO:0000256" key="2">
    <source>
        <dbReference type="SAM" id="MobiDB-lite"/>
    </source>
</evidence>
<dbReference type="InterPro" id="IPR003593">
    <property type="entry name" value="AAA+_ATPase"/>
</dbReference>
<dbReference type="GO" id="GO:0005524">
    <property type="term" value="F:ATP binding"/>
    <property type="evidence" value="ECO:0007669"/>
    <property type="project" value="UniProtKB-KW"/>
</dbReference>